<protein>
    <submittedName>
        <fullName evidence="6">Zinc finger domain containing protein</fullName>
    </submittedName>
</protein>
<dbReference type="PIRSF" id="PIRSF009180">
    <property type="entry name" value="UCP009180"/>
    <property type="match status" value="1"/>
</dbReference>
<feature type="domain" description="Iron-binding zinc finger CDGSH type" evidence="5">
    <location>
        <begin position="27"/>
        <end position="77"/>
    </location>
</feature>
<evidence type="ECO:0000256" key="2">
    <source>
        <dbReference type="ARBA" id="ARBA00022723"/>
    </source>
</evidence>
<sequence length="228" mass="24898">MSDNPTPKVTIIKNGPYRVSGAVPLSKQIIGVNAEGESETWQQGHVYPEQAACSLCRCGHSQNKPFCDGTHKQIQFDGTETASREPYAAQAKVFDGPAMQLTDAESLCAFARYCDPHGQVWSQVEHTDEHAVRERFIRQTGNCPSGRLVAIDKHTGRAVEPSLPVSIGLVEDPAQQCSGPIWLRGGIPVVSAEGFEYEVRNRVTLCRCGASKNKPFCDGSHAAIKFRD</sequence>
<evidence type="ECO:0000313" key="7">
    <source>
        <dbReference type="Proteomes" id="UP000239735"/>
    </source>
</evidence>
<evidence type="ECO:0000256" key="3">
    <source>
        <dbReference type="ARBA" id="ARBA00023004"/>
    </source>
</evidence>
<keyword evidence="4" id="KW-0411">Iron-sulfur</keyword>
<dbReference type="InterPro" id="IPR042216">
    <property type="entry name" value="MitoNEET_CISD"/>
</dbReference>
<keyword evidence="3" id="KW-0408">Iron</keyword>
<organism evidence="6 7">
    <name type="scientific">Candidatus Sulfuritelmatomonas gaucii</name>
    <dbReference type="NCBI Taxonomy" id="2043161"/>
    <lineage>
        <taxon>Bacteria</taxon>
        <taxon>Pseudomonadati</taxon>
        <taxon>Acidobacteriota</taxon>
        <taxon>Terriglobia</taxon>
        <taxon>Terriglobales</taxon>
        <taxon>Acidobacteriaceae</taxon>
        <taxon>Candidatus Sulfuritelmatomonas</taxon>
    </lineage>
</organism>
<dbReference type="Pfam" id="PF06902">
    <property type="entry name" value="Fer4_19"/>
    <property type="match status" value="1"/>
</dbReference>
<dbReference type="Pfam" id="PF09360">
    <property type="entry name" value="zf-CDGSH"/>
    <property type="match status" value="2"/>
</dbReference>
<keyword evidence="2" id="KW-0479">Metal-binding</keyword>
<evidence type="ECO:0000259" key="5">
    <source>
        <dbReference type="SMART" id="SM00704"/>
    </source>
</evidence>
<dbReference type="PANTHER" id="PTHR46491">
    <property type="entry name" value="CDGSH IRON SULFUR DOMAIN PROTEIN HOMOLOG"/>
    <property type="match status" value="1"/>
</dbReference>
<keyword evidence="1" id="KW-0001">2Fe-2S</keyword>
<dbReference type="AlphaFoldDB" id="A0A2N9L7D7"/>
<gene>
    <name evidence="6" type="ORF">SBA5_190030</name>
</gene>
<dbReference type="InterPro" id="IPR018967">
    <property type="entry name" value="FeS-contain_CDGSH-typ"/>
</dbReference>
<dbReference type="SMART" id="SM00704">
    <property type="entry name" value="ZnF_CDGSH"/>
    <property type="match status" value="2"/>
</dbReference>
<dbReference type="InterPro" id="IPR010693">
    <property type="entry name" value="Divergent_4Fe-4S_mono-cluster"/>
</dbReference>
<dbReference type="Proteomes" id="UP000239735">
    <property type="component" value="Unassembled WGS sequence"/>
</dbReference>
<dbReference type="GO" id="GO:0005737">
    <property type="term" value="C:cytoplasm"/>
    <property type="evidence" value="ECO:0007669"/>
    <property type="project" value="UniProtKB-ARBA"/>
</dbReference>
<dbReference type="PANTHER" id="PTHR46491:SF3">
    <property type="entry name" value="CDGSH IRON-SULFUR DOMAIN-CONTAINING PROTEIN 3, MITOCHONDRIAL"/>
    <property type="match status" value="1"/>
</dbReference>
<dbReference type="OrthoDB" id="9793389at2"/>
<reference evidence="7" key="1">
    <citation type="submission" date="2018-02" db="EMBL/GenBank/DDBJ databases">
        <authorList>
            <person name="Hausmann B."/>
        </authorList>
    </citation>
    <scope>NUCLEOTIDE SEQUENCE [LARGE SCALE GENOMIC DNA]</scope>
    <source>
        <strain evidence="7">Peat soil MAG SbA5</strain>
    </source>
</reference>
<feature type="domain" description="Iron-binding zinc finger CDGSH type" evidence="5">
    <location>
        <begin position="190"/>
        <end position="227"/>
    </location>
</feature>
<dbReference type="EMBL" id="OKRB01000074">
    <property type="protein sequence ID" value="SPE19053.1"/>
    <property type="molecule type" value="Genomic_DNA"/>
</dbReference>
<dbReference type="Gene3D" id="3.40.5.90">
    <property type="entry name" value="CDGSH iron-sulfur domain, mitoNEET-type"/>
    <property type="match status" value="2"/>
</dbReference>
<dbReference type="GO" id="GO:0051537">
    <property type="term" value="F:2 iron, 2 sulfur cluster binding"/>
    <property type="evidence" value="ECO:0007669"/>
    <property type="project" value="UniProtKB-KW"/>
</dbReference>
<proteinExistence type="predicted"/>
<dbReference type="GO" id="GO:0046872">
    <property type="term" value="F:metal ion binding"/>
    <property type="evidence" value="ECO:0007669"/>
    <property type="project" value="UniProtKB-KW"/>
</dbReference>
<evidence type="ECO:0000256" key="1">
    <source>
        <dbReference type="ARBA" id="ARBA00022714"/>
    </source>
</evidence>
<name>A0A2N9L7D7_9BACT</name>
<evidence type="ECO:0000313" key="6">
    <source>
        <dbReference type="EMBL" id="SPE19053.1"/>
    </source>
</evidence>
<dbReference type="InterPro" id="IPR052950">
    <property type="entry name" value="CISD"/>
</dbReference>
<dbReference type="InterPro" id="IPR016548">
    <property type="entry name" value="UCP009180"/>
</dbReference>
<accession>A0A2N9L7D7</accession>
<evidence type="ECO:0000256" key="4">
    <source>
        <dbReference type="ARBA" id="ARBA00023014"/>
    </source>
</evidence>